<accession>A0ABX6FR16</accession>
<dbReference type="Proteomes" id="UP000437862">
    <property type="component" value="Chromosome"/>
</dbReference>
<proteinExistence type="predicted"/>
<protein>
    <submittedName>
        <fullName evidence="1">Uncharacterized protein</fullName>
    </submittedName>
</protein>
<keyword evidence="2" id="KW-1185">Reference proteome</keyword>
<gene>
    <name evidence="1" type="ORF">GO485_13345</name>
</gene>
<dbReference type="EMBL" id="CP046904">
    <property type="protein sequence ID" value="QGZ39941.1"/>
    <property type="molecule type" value="Genomic_DNA"/>
</dbReference>
<evidence type="ECO:0000313" key="1">
    <source>
        <dbReference type="EMBL" id="QGZ39941.1"/>
    </source>
</evidence>
<dbReference type="RefSeq" id="WP_145874633.1">
    <property type="nucleotide sequence ID" value="NZ_CP046904.1"/>
</dbReference>
<sequence>MMGMRAGKRGPKLTTRAAQQHAALGHLPAKQADFDAIKALLSKHHGECCSSEKFPKTGV</sequence>
<name>A0ABX6FR16_9BURK</name>
<reference evidence="1 2" key="1">
    <citation type="submission" date="2019-12" db="EMBL/GenBank/DDBJ databases">
        <title>Draft Genome Sequences of Six Type Strains of the Genus Massilia.</title>
        <authorList>
            <person name="Miess H."/>
            <person name="Frediansyah A."/>
            <person name="Goeker M."/>
            <person name="Gross H."/>
        </authorList>
    </citation>
    <scope>NUCLEOTIDE SEQUENCE [LARGE SCALE GENOMIC DNA]</scope>
    <source>
        <strain evidence="1 2">DSM 26639</strain>
    </source>
</reference>
<organism evidence="1 2">
    <name type="scientific">Pseudoduganella flava</name>
    <dbReference type="NCBI Taxonomy" id="871742"/>
    <lineage>
        <taxon>Bacteria</taxon>
        <taxon>Pseudomonadati</taxon>
        <taxon>Pseudomonadota</taxon>
        <taxon>Betaproteobacteria</taxon>
        <taxon>Burkholderiales</taxon>
        <taxon>Oxalobacteraceae</taxon>
        <taxon>Telluria group</taxon>
        <taxon>Pseudoduganella</taxon>
    </lineage>
</organism>
<evidence type="ECO:0000313" key="2">
    <source>
        <dbReference type="Proteomes" id="UP000437862"/>
    </source>
</evidence>